<dbReference type="SUPFAM" id="SSF55486">
    <property type="entry name" value="Metalloproteases ('zincins'), catalytic domain"/>
    <property type="match status" value="1"/>
</dbReference>
<keyword evidence="3 9" id="KW-0698">rRNA processing</keyword>
<dbReference type="GO" id="GO:0006364">
    <property type="term" value="P:rRNA processing"/>
    <property type="evidence" value="ECO:0007669"/>
    <property type="project" value="UniProtKB-UniRule"/>
</dbReference>
<dbReference type="NCBIfam" id="TIGR00043">
    <property type="entry name" value="rRNA maturation RNase YbeY"/>
    <property type="match status" value="1"/>
</dbReference>
<feature type="binding site" evidence="9">
    <location>
        <position position="135"/>
    </location>
    <ligand>
        <name>Zn(2+)</name>
        <dbReference type="ChEBI" id="CHEBI:29105"/>
        <note>catalytic</note>
    </ligand>
</feature>
<dbReference type="InterPro" id="IPR020549">
    <property type="entry name" value="YbeY_CS"/>
</dbReference>
<keyword evidence="9" id="KW-0963">Cytoplasm</keyword>
<dbReference type="Proteomes" id="UP000095495">
    <property type="component" value="Unassembled WGS sequence"/>
</dbReference>
<evidence type="ECO:0000256" key="6">
    <source>
        <dbReference type="ARBA" id="ARBA00022759"/>
    </source>
</evidence>
<dbReference type="PANTHER" id="PTHR46986:SF1">
    <property type="entry name" value="ENDORIBONUCLEASE YBEY, CHLOROPLASTIC"/>
    <property type="match status" value="1"/>
</dbReference>
<dbReference type="HAMAP" id="MF_00009">
    <property type="entry name" value="Endoribonucl_YbeY"/>
    <property type="match status" value="1"/>
</dbReference>
<dbReference type="EMBL" id="CVRR01000019">
    <property type="protein sequence ID" value="CRL38040.1"/>
    <property type="molecule type" value="Genomic_DNA"/>
</dbReference>
<keyword evidence="8 9" id="KW-0862">Zinc</keyword>
<keyword evidence="13" id="KW-1185">Reference proteome</keyword>
<name>A0A0M6WP32_9FIRM</name>
<evidence type="ECO:0000256" key="9">
    <source>
        <dbReference type="HAMAP-Rule" id="MF_00009"/>
    </source>
</evidence>
<dbReference type="AlphaFoldDB" id="A0A0M6WP32"/>
<sequence>MSFYLEETCNIPFDFAYAKLAEDVIAFCLSHENFPYEAEVNLTLTDNEEIHRINLEYRQIDRPTDVLSFPMLSYEKAGDFSFLEEESEDDFNPDTGEVMLGDIIISVDKVLEQAQSYGHSPKREFAFLIVHSMLHLFGYDHIDPKDAAIMEPKQKQILEEMHIVRD</sequence>
<dbReference type="EMBL" id="WNAL01000001">
    <property type="protein sequence ID" value="MTR80142.1"/>
    <property type="molecule type" value="Genomic_DNA"/>
</dbReference>
<keyword evidence="6 9" id="KW-0255">Endonuclease</keyword>
<evidence type="ECO:0000313" key="13">
    <source>
        <dbReference type="Proteomes" id="UP000049979"/>
    </source>
</evidence>
<dbReference type="GeneID" id="99746159"/>
<evidence type="ECO:0000256" key="3">
    <source>
        <dbReference type="ARBA" id="ARBA00022552"/>
    </source>
</evidence>
<comment type="function">
    <text evidence="9">Single strand-specific metallo-endoribonuclease involved in late-stage 70S ribosome quality control and in maturation of the 3' terminus of the 16S rRNA.</text>
</comment>
<reference evidence="12 15" key="3">
    <citation type="journal article" date="2019" name="Nat. Med.">
        <title>A library of human gut bacterial isolates paired with longitudinal multiomics data enables mechanistic microbiome research.</title>
        <authorList>
            <person name="Poyet M."/>
            <person name="Groussin M."/>
            <person name="Gibbons S.M."/>
            <person name="Avila-Pacheco J."/>
            <person name="Jiang X."/>
            <person name="Kearney S.M."/>
            <person name="Perrotta A.R."/>
            <person name="Berdy B."/>
            <person name="Zhao S."/>
            <person name="Lieberman T.D."/>
            <person name="Swanson P.K."/>
            <person name="Smith M."/>
            <person name="Roesemann S."/>
            <person name="Alexander J.E."/>
            <person name="Rich S.A."/>
            <person name="Livny J."/>
            <person name="Vlamakis H."/>
            <person name="Clish C."/>
            <person name="Bullock K."/>
            <person name="Deik A."/>
            <person name="Scott J."/>
            <person name="Pierce K.A."/>
            <person name="Xavier R.J."/>
            <person name="Alm E.J."/>
        </authorList>
    </citation>
    <scope>NUCLEOTIDE SEQUENCE [LARGE SCALE GENOMIC DNA]</scope>
    <source>
        <strain evidence="12 15">BIOML-A1</strain>
    </source>
</reference>
<dbReference type="InterPro" id="IPR002036">
    <property type="entry name" value="YbeY"/>
</dbReference>
<gene>
    <name evidence="9 12" type="primary">ybeY</name>
    <name evidence="11" type="ORF">ERS852420_00619</name>
    <name evidence="12" type="ORF">GMD30_00155</name>
    <name evidence="10" type="ORF">M72_05611</name>
</gene>
<organism evidence="10 13">
    <name type="scientific">Roseburia faecis</name>
    <dbReference type="NCBI Taxonomy" id="301302"/>
    <lineage>
        <taxon>Bacteria</taxon>
        <taxon>Bacillati</taxon>
        <taxon>Bacillota</taxon>
        <taxon>Clostridia</taxon>
        <taxon>Lachnospirales</taxon>
        <taxon>Lachnospiraceae</taxon>
        <taxon>Roseburia</taxon>
    </lineage>
</organism>
<keyword evidence="5 9" id="KW-0479">Metal-binding</keyword>
<dbReference type="GO" id="GO:0005737">
    <property type="term" value="C:cytoplasm"/>
    <property type="evidence" value="ECO:0007669"/>
    <property type="project" value="UniProtKB-SubCell"/>
</dbReference>
<feature type="binding site" evidence="9">
    <location>
        <position position="131"/>
    </location>
    <ligand>
        <name>Zn(2+)</name>
        <dbReference type="ChEBI" id="CHEBI:29105"/>
        <note>catalytic</note>
    </ligand>
</feature>
<dbReference type="Pfam" id="PF02130">
    <property type="entry name" value="YbeY"/>
    <property type="match status" value="1"/>
</dbReference>
<dbReference type="Gene3D" id="3.40.390.30">
    <property type="entry name" value="Metalloproteases ('zincins'), catalytic domain"/>
    <property type="match status" value="1"/>
</dbReference>
<comment type="cofactor">
    <cofactor evidence="9">
        <name>Zn(2+)</name>
        <dbReference type="ChEBI" id="CHEBI:29105"/>
    </cofactor>
    <text evidence="9">Binds 1 zinc ion.</text>
</comment>
<keyword evidence="7 9" id="KW-0378">Hydrolase</keyword>
<dbReference type="Proteomes" id="UP000446657">
    <property type="component" value="Unassembled WGS sequence"/>
</dbReference>
<evidence type="ECO:0000313" key="12">
    <source>
        <dbReference type="EMBL" id="MTR80142.1"/>
    </source>
</evidence>
<dbReference type="OrthoDB" id="9807740at2"/>
<comment type="similarity">
    <text evidence="1 9">Belongs to the endoribonuclease YbeY family.</text>
</comment>
<dbReference type="PANTHER" id="PTHR46986">
    <property type="entry name" value="ENDORIBONUCLEASE YBEY, CHLOROPLASTIC"/>
    <property type="match status" value="1"/>
</dbReference>
<protein>
    <recommendedName>
        <fullName evidence="9">Endoribonuclease YbeY</fullName>
        <ecNumber evidence="9">3.1.-.-</ecNumber>
    </recommendedName>
</protein>
<evidence type="ECO:0000256" key="7">
    <source>
        <dbReference type="ARBA" id="ARBA00022801"/>
    </source>
</evidence>
<dbReference type="EMBL" id="CYXV01000002">
    <property type="protein sequence ID" value="CUM77804.1"/>
    <property type="molecule type" value="Genomic_DNA"/>
</dbReference>
<dbReference type="GO" id="GO:0004222">
    <property type="term" value="F:metalloendopeptidase activity"/>
    <property type="evidence" value="ECO:0007669"/>
    <property type="project" value="InterPro"/>
</dbReference>
<keyword evidence="2 9" id="KW-0690">Ribosome biogenesis</keyword>
<evidence type="ECO:0000256" key="8">
    <source>
        <dbReference type="ARBA" id="ARBA00022833"/>
    </source>
</evidence>
<evidence type="ECO:0000313" key="14">
    <source>
        <dbReference type="Proteomes" id="UP000095495"/>
    </source>
</evidence>
<evidence type="ECO:0000256" key="1">
    <source>
        <dbReference type="ARBA" id="ARBA00010875"/>
    </source>
</evidence>
<evidence type="ECO:0000256" key="4">
    <source>
        <dbReference type="ARBA" id="ARBA00022722"/>
    </source>
</evidence>
<dbReference type="STRING" id="301302.ERS852420_00619"/>
<accession>A0A0M6WP32</accession>
<dbReference type="Proteomes" id="UP000049979">
    <property type="component" value="Unassembled WGS sequence"/>
</dbReference>
<reference evidence="13" key="2">
    <citation type="submission" date="2015-05" db="EMBL/GenBank/DDBJ databases">
        <authorList>
            <consortium name="Pathogen Informatics"/>
        </authorList>
    </citation>
    <scope>NUCLEOTIDE SEQUENCE [LARGE SCALE GENOMIC DNA]</scope>
    <source>
        <strain evidence="11 14">2789STDY5608863</strain>
        <strain evidence="13">M72</strain>
    </source>
</reference>
<dbReference type="EC" id="3.1.-.-" evidence="9"/>
<proteinExistence type="inferred from homology"/>
<feature type="binding site" evidence="9">
    <location>
        <position position="141"/>
    </location>
    <ligand>
        <name>Zn(2+)</name>
        <dbReference type="ChEBI" id="CHEBI:29105"/>
        <note>catalytic</note>
    </ligand>
</feature>
<comment type="subcellular location">
    <subcellularLocation>
        <location evidence="9">Cytoplasm</location>
    </subcellularLocation>
</comment>
<dbReference type="PROSITE" id="PS01306">
    <property type="entry name" value="UPF0054"/>
    <property type="match status" value="1"/>
</dbReference>
<evidence type="ECO:0000313" key="10">
    <source>
        <dbReference type="EMBL" id="CRL38040.1"/>
    </source>
</evidence>
<dbReference type="GO" id="GO:0004521">
    <property type="term" value="F:RNA endonuclease activity"/>
    <property type="evidence" value="ECO:0007669"/>
    <property type="project" value="UniProtKB-UniRule"/>
</dbReference>
<dbReference type="RefSeq" id="WP_022047048.1">
    <property type="nucleotide sequence ID" value="NZ_CP173697.1"/>
</dbReference>
<dbReference type="InterPro" id="IPR023091">
    <property type="entry name" value="MetalPrtase_cat_dom_sf_prd"/>
</dbReference>
<dbReference type="GO" id="GO:0008270">
    <property type="term" value="F:zinc ion binding"/>
    <property type="evidence" value="ECO:0007669"/>
    <property type="project" value="UniProtKB-UniRule"/>
</dbReference>
<evidence type="ECO:0000256" key="5">
    <source>
        <dbReference type="ARBA" id="ARBA00022723"/>
    </source>
</evidence>
<evidence type="ECO:0000313" key="11">
    <source>
        <dbReference type="EMBL" id="CUM77804.1"/>
    </source>
</evidence>
<reference evidence="10" key="1">
    <citation type="submission" date="2015-05" db="EMBL/GenBank/DDBJ databases">
        <authorList>
            <person name="Wang D.B."/>
            <person name="Wang M."/>
        </authorList>
    </citation>
    <scope>NUCLEOTIDE SEQUENCE [LARGE SCALE GENOMIC DNA]</scope>
    <source>
        <strain evidence="10">M72</strain>
    </source>
</reference>
<evidence type="ECO:0000256" key="2">
    <source>
        <dbReference type="ARBA" id="ARBA00022517"/>
    </source>
</evidence>
<keyword evidence="4 9" id="KW-0540">Nuclease</keyword>
<evidence type="ECO:0000313" key="15">
    <source>
        <dbReference type="Proteomes" id="UP000446657"/>
    </source>
</evidence>